<evidence type="ECO:0000256" key="1">
    <source>
        <dbReference type="SAM" id="MobiDB-lite"/>
    </source>
</evidence>
<comment type="caution">
    <text evidence="2">The sequence shown here is derived from an EMBL/GenBank/DDBJ whole genome shotgun (WGS) entry which is preliminary data.</text>
</comment>
<evidence type="ECO:0000313" key="3">
    <source>
        <dbReference type="Proteomes" id="UP001370758"/>
    </source>
</evidence>
<dbReference type="AlphaFoldDB" id="A0AAV9VSM1"/>
<accession>A0AAV9VSM1</accession>
<keyword evidence="3" id="KW-1185">Reference proteome</keyword>
<name>A0AAV9VSM1_9PEZI</name>
<feature type="compositionally biased region" description="Basic and acidic residues" evidence="1">
    <location>
        <begin position="438"/>
        <end position="449"/>
    </location>
</feature>
<proteinExistence type="predicted"/>
<feature type="compositionally biased region" description="Basic and acidic residues" evidence="1">
    <location>
        <begin position="609"/>
        <end position="618"/>
    </location>
</feature>
<reference evidence="2 3" key="1">
    <citation type="submission" date="2023-08" db="EMBL/GenBank/DDBJ databases">
        <authorList>
            <person name="Palmer J.M."/>
        </authorList>
    </citation>
    <scope>NUCLEOTIDE SEQUENCE [LARGE SCALE GENOMIC DNA]</scope>
    <source>
        <strain evidence="2 3">TWF481</strain>
    </source>
</reference>
<organism evidence="2 3">
    <name type="scientific">Arthrobotrys musiformis</name>
    <dbReference type="NCBI Taxonomy" id="47236"/>
    <lineage>
        <taxon>Eukaryota</taxon>
        <taxon>Fungi</taxon>
        <taxon>Dikarya</taxon>
        <taxon>Ascomycota</taxon>
        <taxon>Pezizomycotina</taxon>
        <taxon>Orbiliomycetes</taxon>
        <taxon>Orbiliales</taxon>
        <taxon>Orbiliaceae</taxon>
        <taxon>Arthrobotrys</taxon>
    </lineage>
</organism>
<evidence type="ECO:0000313" key="2">
    <source>
        <dbReference type="EMBL" id="KAK6495838.1"/>
    </source>
</evidence>
<feature type="compositionally biased region" description="Polar residues" evidence="1">
    <location>
        <begin position="511"/>
        <end position="534"/>
    </location>
</feature>
<dbReference type="Proteomes" id="UP001370758">
    <property type="component" value="Unassembled WGS sequence"/>
</dbReference>
<sequence>MLPFSTYYDDEEVETLEIISTERLLHSDSVPQNVRSEFIVGMLNVFYSRRLELAKAISCLTEFFSKTDHEVLKETLTDPSTYGQDAPNLQQILDSQSPPDVLEMPSQPSGDFMEMYEIKRRIQFAENEFKHGNEYDSLSTLPNELAKVHEQSVERMQGINIPWQRHDRILVPLDNICYDCPVGINERTGEVGNLCLDRVTPAEGIQQFRIHGVFKEYGSTKPIIKTNANRHYIYHHNQQMHPSVHEEFPPATLFEPQWQYHYGDPFLLRPEFRSANTATEQRDHEGVRKINVFNLRTGEPLSVPLTKLRLHPNYKFKGSEIRSSQNGLGNSIAQFRSGQLLTVAVLGGRNVRLGGRTTSSLLFCLATETGAASWVLENQLEPLDTEFMSFANHTSHWLISDMDDETQVGLDGLCFQDRSLRVVYANFRNSTNSNDSRANYRQEREKHEDESEDGDIQSRGRLSPNLSSSHGDGENPQLYRSRGNRVVLLQRTRQSSTSSEVHERRRAHLDPSSQGVLVDSTPIQSEGTDQRGRNVTSRLFHHTSYPEEQPARAPPGLRPSRLAPPLGYLNFLEERLFEEGASRFFRVDGTRYSSRERDLRDSELEDAREESPYGGDHDALRYGEALTYMRARSNDHEAMDREHSNSRYSRNHPWLLKVPKSFSLGLLDKPILFDPITRPCAYVS</sequence>
<dbReference type="EMBL" id="JAVHJL010000012">
    <property type="protein sequence ID" value="KAK6495838.1"/>
    <property type="molecule type" value="Genomic_DNA"/>
</dbReference>
<protein>
    <submittedName>
        <fullName evidence="2">Uncharacterized protein</fullName>
    </submittedName>
</protein>
<feature type="region of interest" description="Disordered" evidence="1">
    <location>
        <begin position="431"/>
        <end position="534"/>
    </location>
</feature>
<feature type="region of interest" description="Disordered" evidence="1">
    <location>
        <begin position="595"/>
        <end position="618"/>
    </location>
</feature>
<gene>
    <name evidence="2" type="ORF">TWF481_002883</name>
</gene>